<dbReference type="AlphaFoldDB" id="A0A6G1GBT6"/>
<evidence type="ECO:0000313" key="3">
    <source>
        <dbReference type="RefSeq" id="XP_033536992.1"/>
    </source>
</evidence>
<evidence type="ECO:0000313" key="2">
    <source>
        <dbReference type="Proteomes" id="UP000504638"/>
    </source>
</evidence>
<gene>
    <name evidence="1 3" type="ORF">P152DRAFT_183083</name>
</gene>
<proteinExistence type="predicted"/>
<sequence>MTVEGDTCNLIALTHNVSSANLFIQNQDVIYNCSAIPAGLSSCLPEMCRVYEIGPSDTCTSIQHEHNKWLNNLKPLNSCIDFILLQCPQRHHHIRQHPISYRTGSNRRWEIGRRKYIYILDREMVSQFRQCTPLVARLLRMT</sequence>
<name>A0A6G1GBT6_9PEZI</name>
<dbReference type="RefSeq" id="XP_033536992.1">
    <property type="nucleotide sequence ID" value="XM_033674184.1"/>
</dbReference>
<keyword evidence="2" id="KW-1185">Reference proteome</keyword>
<dbReference type="GeneID" id="54414754"/>
<dbReference type="EMBL" id="ML975151">
    <property type="protein sequence ID" value="KAF1815361.1"/>
    <property type="molecule type" value="Genomic_DNA"/>
</dbReference>
<reference evidence="3" key="2">
    <citation type="submission" date="2020-04" db="EMBL/GenBank/DDBJ databases">
        <authorList>
            <consortium name="NCBI Genome Project"/>
        </authorList>
    </citation>
    <scope>NUCLEOTIDE SEQUENCE</scope>
    <source>
        <strain evidence="3">CBS 781.70</strain>
    </source>
</reference>
<protein>
    <recommendedName>
        <fullName evidence="4">LysM domain-containing protein</fullName>
    </recommendedName>
</protein>
<accession>A0A6G1GBT6</accession>
<organism evidence="1">
    <name type="scientific">Eremomyces bilateralis CBS 781.70</name>
    <dbReference type="NCBI Taxonomy" id="1392243"/>
    <lineage>
        <taxon>Eukaryota</taxon>
        <taxon>Fungi</taxon>
        <taxon>Dikarya</taxon>
        <taxon>Ascomycota</taxon>
        <taxon>Pezizomycotina</taxon>
        <taxon>Dothideomycetes</taxon>
        <taxon>Dothideomycetes incertae sedis</taxon>
        <taxon>Eremomycetales</taxon>
        <taxon>Eremomycetaceae</taxon>
        <taxon>Eremomyces</taxon>
    </lineage>
</organism>
<evidence type="ECO:0008006" key="4">
    <source>
        <dbReference type="Google" id="ProtNLM"/>
    </source>
</evidence>
<reference evidence="3" key="3">
    <citation type="submission" date="2025-04" db="UniProtKB">
        <authorList>
            <consortium name="RefSeq"/>
        </authorList>
    </citation>
    <scope>IDENTIFICATION</scope>
    <source>
        <strain evidence="3">CBS 781.70</strain>
    </source>
</reference>
<reference evidence="1 3" key="1">
    <citation type="submission" date="2020-01" db="EMBL/GenBank/DDBJ databases">
        <authorList>
            <consortium name="DOE Joint Genome Institute"/>
            <person name="Haridas S."/>
            <person name="Albert R."/>
            <person name="Binder M."/>
            <person name="Bloem J."/>
            <person name="Labutti K."/>
            <person name="Salamov A."/>
            <person name="Andreopoulos B."/>
            <person name="Baker S.E."/>
            <person name="Barry K."/>
            <person name="Bills G."/>
            <person name="Bluhm B.H."/>
            <person name="Cannon C."/>
            <person name="Castanera R."/>
            <person name="Culley D.E."/>
            <person name="Daum C."/>
            <person name="Ezra D."/>
            <person name="Gonzalez J.B."/>
            <person name="Henrissat B."/>
            <person name="Kuo A."/>
            <person name="Liang C."/>
            <person name="Lipzen A."/>
            <person name="Lutzoni F."/>
            <person name="Magnuson J."/>
            <person name="Mondo S."/>
            <person name="Nolan M."/>
            <person name="Ohm R."/>
            <person name="Pangilinan J."/>
            <person name="Park H.-J."/>
            <person name="Ramirez L."/>
            <person name="Alfaro M."/>
            <person name="Sun H."/>
            <person name="Tritt A."/>
            <person name="Yoshinaga Y."/>
            <person name="Zwiers L.-H."/>
            <person name="Turgeon B.G."/>
            <person name="Goodwin S.B."/>
            <person name="Spatafora J.W."/>
            <person name="Crous P.W."/>
            <person name="Grigoriev I.V."/>
        </authorList>
    </citation>
    <scope>NUCLEOTIDE SEQUENCE</scope>
    <source>
        <strain evidence="1 3">CBS 781.70</strain>
    </source>
</reference>
<dbReference type="OrthoDB" id="5985073at2759"/>
<evidence type="ECO:0000313" key="1">
    <source>
        <dbReference type="EMBL" id="KAF1815361.1"/>
    </source>
</evidence>
<dbReference type="Proteomes" id="UP000504638">
    <property type="component" value="Unplaced"/>
</dbReference>